<organism evidence="1 2">
    <name type="scientific">Tanacetum coccineum</name>
    <dbReference type="NCBI Taxonomy" id="301880"/>
    <lineage>
        <taxon>Eukaryota</taxon>
        <taxon>Viridiplantae</taxon>
        <taxon>Streptophyta</taxon>
        <taxon>Embryophyta</taxon>
        <taxon>Tracheophyta</taxon>
        <taxon>Spermatophyta</taxon>
        <taxon>Magnoliopsida</taxon>
        <taxon>eudicotyledons</taxon>
        <taxon>Gunneridae</taxon>
        <taxon>Pentapetalae</taxon>
        <taxon>asterids</taxon>
        <taxon>campanulids</taxon>
        <taxon>Asterales</taxon>
        <taxon>Asteraceae</taxon>
        <taxon>Asteroideae</taxon>
        <taxon>Anthemideae</taxon>
        <taxon>Anthemidinae</taxon>
        <taxon>Tanacetum</taxon>
    </lineage>
</organism>
<gene>
    <name evidence="1" type="ORF">Tco_1018505</name>
</gene>
<evidence type="ECO:0000313" key="1">
    <source>
        <dbReference type="EMBL" id="GJT67025.1"/>
    </source>
</evidence>
<keyword evidence="2" id="KW-1185">Reference proteome</keyword>
<proteinExistence type="predicted"/>
<accession>A0ABQ5FUJ8</accession>
<dbReference type="Proteomes" id="UP001151760">
    <property type="component" value="Unassembled WGS sequence"/>
</dbReference>
<protein>
    <submittedName>
        <fullName evidence="1">Uncharacterized protein</fullName>
    </submittedName>
</protein>
<comment type="caution">
    <text evidence="1">The sequence shown here is derived from an EMBL/GenBank/DDBJ whole genome shotgun (WGS) entry which is preliminary data.</text>
</comment>
<name>A0ABQ5FUJ8_9ASTR</name>
<evidence type="ECO:0000313" key="2">
    <source>
        <dbReference type="Proteomes" id="UP001151760"/>
    </source>
</evidence>
<sequence>MRDALLWDLRIEVVAGVLEQESKIQTRGVSISSGNNLLVISIFGYTTTIVVYDGLMHVTDGNKVQMNFRFETRLCVSHIFDALVGTTMGDIGIWKVASWEKLVLKNSKAGYLSAVSISQQDVPRMYKNLWQFPVFTYTVELAGCTLTRKQPRIRSKLKKMHPCQLGDTCDYE</sequence>
<dbReference type="EMBL" id="BQNB010017769">
    <property type="protein sequence ID" value="GJT67025.1"/>
    <property type="molecule type" value="Genomic_DNA"/>
</dbReference>
<reference evidence="1" key="2">
    <citation type="submission" date="2022-01" db="EMBL/GenBank/DDBJ databases">
        <authorList>
            <person name="Yamashiro T."/>
            <person name="Shiraishi A."/>
            <person name="Satake H."/>
            <person name="Nakayama K."/>
        </authorList>
    </citation>
    <scope>NUCLEOTIDE SEQUENCE</scope>
</reference>
<reference evidence="1" key="1">
    <citation type="journal article" date="2022" name="Int. J. Mol. Sci.">
        <title>Draft Genome of Tanacetum Coccineum: Genomic Comparison of Closely Related Tanacetum-Family Plants.</title>
        <authorList>
            <person name="Yamashiro T."/>
            <person name="Shiraishi A."/>
            <person name="Nakayama K."/>
            <person name="Satake H."/>
        </authorList>
    </citation>
    <scope>NUCLEOTIDE SEQUENCE</scope>
</reference>